<dbReference type="InterPro" id="IPR005119">
    <property type="entry name" value="LysR_subst-bd"/>
</dbReference>
<evidence type="ECO:0000259" key="5">
    <source>
        <dbReference type="PROSITE" id="PS50931"/>
    </source>
</evidence>
<dbReference type="InterPro" id="IPR058163">
    <property type="entry name" value="LysR-type_TF_proteobact-type"/>
</dbReference>
<reference evidence="6 7" key="2">
    <citation type="submission" date="2015-01" db="EMBL/GenBank/DDBJ databases">
        <authorList>
            <consortium name="NBRP consortium"/>
            <person name="Sawabe T."/>
            <person name="Meirelles P."/>
            <person name="Feng G."/>
            <person name="Sayaka M."/>
            <person name="Hattori M."/>
            <person name="Ohkuma M."/>
        </authorList>
    </citation>
    <scope>NUCLEOTIDE SEQUENCE [LARGE SCALE GENOMIC DNA]</scope>
    <source>
        <strain evidence="7">JCM 19241</strain>
    </source>
</reference>
<sequence>MARNLDDFYIFCQVVRLGSMKAASEELEIPLSTVSRRIANLEESVSSPLFVRSKTALKPTNTGLHYYQRLSPHFTSLYSELDTLDSDLNEVTGKVSIDCTDFVYDYFLKSGVEELLLKYPNLKLKFIPSRDTTSFHPDADLAILAGELPDSNLVVKRLVSIDMQVVANAQFKPVPLKLQDLKELPFIGHLQQQRITGYDRHSRALESINLYPKLSLSEPDAVAEMACKGVGFAFVPNYFVDDSLKSGELVEWLTDYDFGQRETYLAYRHRTQKSRAQEVVIEMIERCFDKFNQ</sequence>
<dbReference type="GO" id="GO:0006351">
    <property type="term" value="P:DNA-templated transcription"/>
    <property type="evidence" value="ECO:0007669"/>
    <property type="project" value="TreeGrafter"/>
</dbReference>
<dbReference type="GO" id="GO:0043565">
    <property type="term" value="F:sequence-specific DNA binding"/>
    <property type="evidence" value="ECO:0007669"/>
    <property type="project" value="TreeGrafter"/>
</dbReference>
<dbReference type="Pfam" id="PF03466">
    <property type="entry name" value="LysR_substrate"/>
    <property type="match status" value="1"/>
</dbReference>
<evidence type="ECO:0000256" key="3">
    <source>
        <dbReference type="ARBA" id="ARBA00023125"/>
    </source>
</evidence>
<dbReference type="InterPro" id="IPR036390">
    <property type="entry name" value="WH_DNA-bd_sf"/>
</dbReference>
<dbReference type="SUPFAM" id="SSF53850">
    <property type="entry name" value="Periplasmic binding protein-like II"/>
    <property type="match status" value="1"/>
</dbReference>
<dbReference type="PANTHER" id="PTHR30537">
    <property type="entry name" value="HTH-TYPE TRANSCRIPTIONAL REGULATOR"/>
    <property type="match status" value="1"/>
</dbReference>
<keyword evidence="2" id="KW-0805">Transcription regulation</keyword>
<comment type="caution">
    <text evidence="6">The sequence shown here is derived from an EMBL/GenBank/DDBJ whole genome shotgun (WGS) entry which is preliminary data.</text>
</comment>
<dbReference type="STRING" id="1481914.JCM19241_642"/>
<gene>
    <name evidence="6" type="ORF">JCM19241_642</name>
</gene>
<dbReference type="GO" id="GO:0003700">
    <property type="term" value="F:DNA-binding transcription factor activity"/>
    <property type="evidence" value="ECO:0007669"/>
    <property type="project" value="InterPro"/>
</dbReference>
<proteinExistence type="inferred from homology"/>
<keyword evidence="3" id="KW-0238">DNA-binding</keyword>
<reference evidence="6 7" key="1">
    <citation type="submission" date="2015-01" db="EMBL/GenBank/DDBJ databases">
        <title>Vibrio sp. C94 JCM 19241 whole genome shotgun sequence.</title>
        <authorList>
            <person name="Sawabe T."/>
            <person name="Meirelles P."/>
            <person name="Feng G."/>
            <person name="Sayaka M."/>
            <person name="Hattori M."/>
            <person name="Ohkuma M."/>
        </authorList>
    </citation>
    <scope>NUCLEOTIDE SEQUENCE [LARGE SCALE GENOMIC DNA]</scope>
    <source>
        <strain evidence="7">JCM 19241</strain>
    </source>
</reference>
<comment type="similarity">
    <text evidence="1">Belongs to the LysR transcriptional regulatory family.</text>
</comment>
<feature type="domain" description="HTH lysR-type" evidence="5">
    <location>
        <begin position="1"/>
        <end position="60"/>
    </location>
</feature>
<accession>A0A0B8QV05</accession>
<dbReference type="AlphaFoldDB" id="A0A0B8QV05"/>
<dbReference type="PROSITE" id="PS50931">
    <property type="entry name" value="HTH_LYSR"/>
    <property type="match status" value="1"/>
</dbReference>
<dbReference type="EMBL" id="BBSC01000011">
    <property type="protein sequence ID" value="GAM77914.1"/>
    <property type="molecule type" value="Genomic_DNA"/>
</dbReference>
<dbReference type="Gene3D" id="1.10.10.10">
    <property type="entry name" value="Winged helix-like DNA-binding domain superfamily/Winged helix DNA-binding domain"/>
    <property type="match status" value="1"/>
</dbReference>
<dbReference type="InterPro" id="IPR000847">
    <property type="entry name" value="LysR_HTH_N"/>
</dbReference>
<protein>
    <submittedName>
        <fullName evidence="6">Transcriptional regulator</fullName>
    </submittedName>
</protein>
<name>A0A0B8QV05_9VIBR</name>
<evidence type="ECO:0000313" key="6">
    <source>
        <dbReference type="EMBL" id="GAM77914.1"/>
    </source>
</evidence>
<dbReference type="Proteomes" id="UP000031666">
    <property type="component" value="Unassembled WGS sequence"/>
</dbReference>
<dbReference type="Pfam" id="PF00126">
    <property type="entry name" value="HTH_1"/>
    <property type="match status" value="1"/>
</dbReference>
<evidence type="ECO:0000256" key="2">
    <source>
        <dbReference type="ARBA" id="ARBA00023015"/>
    </source>
</evidence>
<keyword evidence="4" id="KW-0804">Transcription</keyword>
<dbReference type="SUPFAM" id="SSF46785">
    <property type="entry name" value="Winged helix' DNA-binding domain"/>
    <property type="match status" value="1"/>
</dbReference>
<evidence type="ECO:0000256" key="4">
    <source>
        <dbReference type="ARBA" id="ARBA00023163"/>
    </source>
</evidence>
<evidence type="ECO:0000256" key="1">
    <source>
        <dbReference type="ARBA" id="ARBA00009437"/>
    </source>
</evidence>
<evidence type="ECO:0000313" key="7">
    <source>
        <dbReference type="Proteomes" id="UP000031666"/>
    </source>
</evidence>
<dbReference type="Gene3D" id="3.40.190.290">
    <property type="match status" value="1"/>
</dbReference>
<dbReference type="InterPro" id="IPR036388">
    <property type="entry name" value="WH-like_DNA-bd_sf"/>
</dbReference>
<dbReference type="PANTHER" id="PTHR30537:SF5">
    <property type="entry name" value="HTH-TYPE TRANSCRIPTIONAL ACTIVATOR TTDR-RELATED"/>
    <property type="match status" value="1"/>
</dbReference>
<organism evidence="6 7">
    <name type="scientific">Vibrio ishigakensis</name>
    <dbReference type="NCBI Taxonomy" id="1481914"/>
    <lineage>
        <taxon>Bacteria</taxon>
        <taxon>Pseudomonadati</taxon>
        <taxon>Pseudomonadota</taxon>
        <taxon>Gammaproteobacteria</taxon>
        <taxon>Vibrionales</taxon>
        <taxon>Vibrionaceae</taxon>
        <taxon>Vibrio</taxon>
    </lineage>
</organism>